<evidence type="ECO:0000259" key="5">
    <source>
        <dbReference type="Pfam" id="PF21000"/>
    </source>
</evidence>
<accession>A0AAD5VYJ4</accession>
<feature type="domain" description="RecQ mediated genome instability protein 1 OB-fold" evidence="4">
    <location>
        <begin position="79"/>
        <end position="201"/>
    </location>
</feature>
<keyword evidence="7" id="KW-1185">Reference proteome</keyword>
<organism evidence="6 7">
    <name type="scientific">Leucocoprinus birnbaumii</name>
    <dbReference type="NCBI Taxonomy" id="56174"/>
    <lineage>
        <taxon>Eukaryota</taxon>
        <taxon>Fungi</taxon>
        <taxon>Dikarya</taxon>
        <taxon>Basidiomycota</taxon>
        <taxon>Agaricomycotina</taxon>
        <taxon>Agaricomycetes</taxon>
        <taxon>Agaricomycetidae</taxon>
        <taxon>Agaricales</taxon>
        <taxon>Agaricineae</taxon>
        <taxon>Agaricaceae</taxon>
        <taxon>Leucocoprinus</taxon>
    </lineage>
</organism>
<feature type="region of interest" description="Disordered" evidence="3">
    <location>
        <begin position="630"/>
        <end position="659"/>
    </location>
</feature>
<feature type="region of interest" description="Disordered" evidence="3">
    <location>
        <begin position="438"/>
        <end position="476"/>
    </location>
</feature>
<feature type="compositionally biased region" description="Polar residues" evidence="3">
    <location>
        <begin position="438"/>
        <end position="452"/>
    </location>
</feature>
<feature type="region of interest" description="Disordered" evidence="3">
    <location>
        <begin position="497"/>
        <end position="603"/>
    </location>
</feature>
<reference evidence="6" key="1">
    <citation type="submission" date="2022-07" db="EMBL/GenBank/DDBJ databases">
        <title>Genome Sequence of Leucocoprinus birnbaumii.</title>
        <authorList>
            <person name="Buettner E."/>
        </authorList>
    </citation>
    <scope>NUCLEOTIDE SEQUENCE</scope>
    <source>
        <strain evidence="6">VT141</strain>
    </source>
</reference>
<gene>
    <name evidence="6" type="ORF">NP233_g4372</name>
</gene>
<dbReference type="Pfam" id="PF08585">
    <property type="entry name" value="RMI1_N_C"/>
    <property type="match status" value="1"/>
</dbReference>
<name>A0AAD5VYJ4_9AGAR</name>
<dbReference type="InterPro" id="IPR013894">
    <property type="entry name" value="RMI1_OB"/>
</dbReference>
<evidence type="ECO:0000313" key="7">
    <source>
        <dbReference type="Proteomes" id="UP001213000"/>
    </source>
</evidence>
<comment type="caution">
    <text evidence="6">The sequence shown here is derived from an EMBL/GenBank/DDBJ whole genome shotgun (WGS) entry which is preliminary data.</text>
</comment>
<dbReference type="Proteomes" id="UP001213000">
    <property type="component" value="Unassembled WGS sequence"/>
</dbReference>
<dbReference type="InterPro" id="IPR049363">
    <property type="entry name" value="RMI1_N"/>
</dbReference>
<evidence type="ECO:0000256" key="2">
    <source>
        <dbReference type="ARBA" id="ARBA00018987"/>
    </source>
</evidence>
<evidence type="ECO:0000256" key="3">
    <source>
        <dbReference type="SAM" id="MobiDB-lite"/>
    </source>
</evidence>
<feature type="region of interest" description="Disordered" evidence="3">
    <location>
        <begin position="220"/>
        <end position="268"/>
    </location>
</feature>
<evidence type="ECO:0000256" key="1">
    <source>
        <dbReference type="ARBA" id="ARBA00006395"/>
    </source>
</evidence>
<feature type="region of interest" description="Disordered" evidence="3">
    <location>
        <begin position="364"/>
        <end position="417"/>
    </location>
</feature>
<sequence>MAEPPPHVAGYLEQRFPRPRVDREWLQGCYEWLISQPGADASSQKFLDDIVHQLLQSDLRDSMTVGTGPPPIGKSEQRLAGSPVLVEIAAITEIAHSAYQLEQIRAAREERMRIGQTDEDGEGDGDLEIEGEGPMPKYPRGMLKFELSDGATTLSAIEFRSLPQLALGKTPLGYKMLLKNPLARNGIVFLEPNTVELLGHQTVDREVLQNSDFKRGLRVRMGLPDPLDNPPQQPTPQQLAPVAPPARSPLREISPPPEPPLNPTYNDDVNLENRRRKLPSTNSTLVPTQASIAPTATLVASRNPVTTSQYFSNPNLSSSANNLCFSGLNLGPTTAQVSQAPAQDEFDEDDEALFSHFDNSVFLAAPDPVPDENVPPALHASSSDPKPTQPTSFPTPMMSGSSSTLYSGPNTNARPTQLTRSLAPEDSIEIVSFTSSQLAPSFSQPRTQSKNKWNGKERATASSSQASSSGPVIDISGELDLDPSLLEGLDEVEAMRFADPEFKRRQQDELDRLGGSTLTKPAGKGRPIKPLPKPRKSLQSSQGSSQPGNSQSRSRSQTQDVIELDSDSSTSSVFRITDTKTSAKTRGGRNINIDVSDPEEDYHDEYYEEEQYDKENMPVETRHVRRKIANSEGASLSGGLFARNDRKGSGDVIELSDDD</sequence>
<dbReference type="AlphaFoldDB" id="A0AAD5VYJ4"/>
<dbReference type="Gene3D" id="2.40.50.770">
    <property type="entry name" value="RecQ-mediated genome instability protein Rmi1, C-terminal domain"/>
    <property type="match status" value="1"/>
</dbReference>
<dbReference type="GO" id="GO:0031422">
    <property type="term" value="C:RecQ family helicase-topoisomerase III complex"/>
    <property type="evidence" value="ECO:0007669"/>
    <property type="project" value="TreeGrafter"/>
</dbReference>
<dbReference type="PANTHER" id="PTHR14790">
    <property type="entry name" value="RECQ-MEDIATED GENOME INSTABILITY PROTEIN 1 RMI1"/>
    <property type="match status" value="1"/>
</dbReference>
<feature type="compositionally biased region" description="Low complexity" evidence="3">
    <location>
        <begin position="537"/>
        <end position="557"/>
    </location>
</feature>
<dbReference type="SMART" id="SM01161">
    <property type="entry name" value="DUF1767"/>
    <property type="match status" value="1"/>
</dbReference>
<feature type="domain" description="RMI1 N-terminal" evidence="5">
    <location>
        <begin position="12"/>
        <end position="62"/>
    </location>
</feature>
<dbReference type="GO" id="GO:0000724">
    <property type="term" value="P:double-strand break repair via homologous recombination"/>
    <property type="evidence" value="ECO:0007669"/>
    <property type="project" value="TreeGrafter"/>
</dbReference>
<feature type="compositionally biased region" description="Polar residues" evidence="3">
    <location>
        <begin position="380"/>
        <end position="417"/>
    </location>
</feature>
<dbReference type="InterPro" id="IPR042470">
    <property type="entry name" value="RMI1_N_C_sf"/>
</dbReference>
<dbReference type="GO" id="GO:0016604">
    <property type="term" value="C:nuclear body"/>
    <property type="evidence" value="ECO:0007669"/>
    <property type="project" value="TreeGrafter"/>
</dbReference>
<dbReference type="EMBL" id="JANIEX010000235">
    <property type="protein sequence ID" value="KAJ3570493.1"/>
    <property type="molecule type" value="Genomic_DNA"/>
</dbReference>
<protein>
    <recommendedName>
        <fullName evidence="2">RecQ-mediated genome instability protein 1</fullName>
    </recommendedName>
</protein>
<evidence type="ECO:0000313" key="6">
    <source>
        <dbReference type="EMBL" id="KAJ3570493.1"/>
    </source>
</evidence>
<comment type="similarity">
    <text evidence="1">Belongs to the RMI1 family.</text>
</comment>
<dbReference type="PANTHER" id="PTHR14790:SF15">
    <property type="entry name" value="RECQ-MEDIATED GENOME INSTABILITY PROTEIN 1"/>
    <property type="match status" value="1"/>
</dbReference>
<feature type="compositionally biased region" description="Basic and acidic residues" evidence="3">
    <location>
        <begin position="497"/>
        <end position="512"/>
    </location>
</feature>
<dbReference type="GO" id="GO:0000712">
    <property type="term" value="P:resolution of meiotic recombination intermediates"/>
    <property type="evidence" value="ECO:0007669"/>
    <property type="project" value="TreeGrafter"/>
</dbReference>
<dbReference type="Pfam" id="PF21000">
    <property type="entry name" value="RMI1_N_N"/>
    <property type="match status" value="1"/>
</dbReference>
<evidence type="ECO:0000259" key="4">
    <source>
        <dbReference type="Pfam" id="PF08585"/>
    </source>
</evidence>
<proteinExistence type="inferred from homology"/>
<feature type="compositionally biased region" description="Polar residues" evidence="3">
    <location>
        <begin position="567"/>
        <end position="584"/>
    </location>
</feature>
<feature type="compositionally biased region" description="Low complexity" evidence="3">
    <location>
        <begin position="460"/>
        <end position="469"/>
    </location>
</feature>